<dbReference type="FunFam" id="3.30.160.20:FF:000065">
    <property type="entry name" value="Peptidyl-tRNA hydrolase domain protein"/>
    <property type="match status" value="1"/>
</dbReference>
<dbReference type="GO" id="GO:0032543">
    <property type="term" value="P:mitochondrial translation"/>
    <property type="evidence" value="ECO:0007669"/>
    <property type="project" value="UniProtKB-ARBA"/>
</dbReference>
<keyword evidence="7" id="KW-0378">Hydrolase</keyword>
<comment type="subcellular location">
    <subcellularLocation>
        <location evidence="1">Mitochondrion</location>
    </subcellularLocation>
</comment>
<dbReference type="Proteomes" id="UP001239445">
    <property type="component" value="Unassembled WGS sequence"/>
</dbReference>
<dbReference type="Pfam" id="PF00472">
    <property type="entry name" value="RF-1"/>
    <property type="match status" value="1"/>
</dbReference>
<feature type="compositionally biased region" description="Low complexity" evidence="5">
    <location>
        <begin position="164"/>
        <end position="173"/>
    </location>
</feature>
<dbReference type="Gene3D" id="3.30.160.20">
    <property type="match status" value="1"/>
</dbReference>
<dbReference type="InterPro" id="IPR045853">
    <property type="entry name" value="Pep_chain_release_fac_I_sf"/>
</dbReference>
<keyword evidence="8" id="KW-1185">Reference proteome</keyword>
<dbReference type="EMBL" id="MU839827">
    <property type="protein sequence ID" value="KAK1760477.1"/>
    <property type="molecule type" value="Genomic_DNA"/>
</dbReference>
<evidence type="ECO:0000256" key="3">
    <source>
        <dbReference type="ARBA" id="ARBA00022946"/>
    </source>
</evidence>
<dbReference type="AlphaFoldDB" id="A0AAJ0BP82"/>
<evidence type="ECO:0000313" key="8">
    <source>
        <dbReference type="Proteomes" id="UP001239445"/>
    </source>
</evidence>
<keyword evidence="4" id="KW-0496">Mitochondrion</keyword>
<evidence type="ECO:0000313" key="7">
    <source>
        <dbReference type="EMBL" id="KAK1760477.1"/>
    </source>
</evidence>
<keyword evidence="3" id="KW-0809">Transit peptide</keyword>
<evidence type="ECO:0000256" key="5">
    <source>
        <dbReference type="SAM" id="MobiDB-lite"/>
    </source>
</evidence>
<dbReference type="GO" id="GO:0005739">
    <property type="term" value="C:mitochondrion"/>
    <property type="evidence" value="ECO:0007669"/>
    <property type="project" value="UniProtKB-SubCell"/>
</dbReference>
<gene>
    <name evidence="7" type="ORF">QBC47DRAFT_367208</name>
</gene>
<protein>
    <submittedName>
        <fullName evidence="7">Peptidyl-tRNA hydrolase</fullName>
    </submittedName>
</protein>
<feature type="region of interest" description="Disordered" evidence="5">
    <location>
        <begin position="151"/>
        <end position="173"/>
    </location>
</feature>
<dbReference type="InterPro" id="IPR052405">
    <property type="entry name" value="Mito_Transl_Release_Factor"/>
</dbReference>
<comment type="caution">
    <text evidence="7">The sequence shown here is derived from an EMBL/GenBank/DDBJ whole genome shotgun (WGS) entry which is preliminary data.</text>
</comment>
<reference evidence="7" key="1">
    <citation type="submission" date="2023-06" db="EMBL/GenBank/DDBJ databases">
        <title>Genome-scale phylogeny and comparative genomics of the fungal order Sordariales.</title>
        <authorList>
            <consortium name="Lawrence Berkeley National Laboratory"/>
            <person name="Hensen N."/>
            <person name="Bonometti L."/>
            <person name="Westerberg I."/>
            <person name="Brannstrom I.O."/>
            <person name="Guillou S."/>
            <person name="Cros-Aarteil S."/>
            <person name="Calhoun S."/>
            <person name="Haridas S."/>
            <person name="Kuo A."/>
            <person name="Mondo S."/>
            <person name="Pangilinan J."/>
            <person name="Riley R."/>
            <person name="Labutti K."/>
            <person name="Andreopoulos B."/>
            <person name="Lipzen A."/>
            <person name="Chen C."/>
            <person name="Yanf M."/>
            <person name="Daum C."/>
            <person name="Ng V."/>
            <person name="Clum A."/>
            <person name="Steindorff A."/>
            <person name="Ohm R."/>
            <person name="Martin F."/>
            <person name="Silar P."/>
            <person name="Natvig D."/>
            <person name="Lalanne C."/>
            <person name="Gautier V."/>
            <person name="Ament-Velasquez S.L."/>
            <person name="Kruys A."/>
            <person name="Hutchinson M.I."/>
            <person name="Powell A.J."/>
            <person name="Barry K."/>
            <person name="Miller A.N."/>
            <person name="Grigoriev I.V."/>
            <person name="Debuchy R."/>
            <person name="Gladieux P."/>
            <person name="Thoren M.H."/>
            <person name="Johannesson H."/>
        </authorList>
    </citation>
    <scope>NUCLEOTIDE SEQUENCE</scope>
    <source>
        <strain evidence="7">PSN4</strain>
    </source>
</reference>
<dbReference type="SUPFAM" id="SSF75620">
    <property type="entry name" value="Release factor"/>
    <property type="match status" value="1"/>
</dbReference>
<feature type="compositionally biased region" description="Polar residues" evidence="5">
    <location>
        <begin position="34"/>
        <end position="50"/>
    </location>
</feature>
<name>A0AAJ0BP82_9PEZI</name>
<evidence type="ECO:0000256" key="4">
    <source>
        <dbReference type="ARBA" id="ARBA00023128"/>
    </source>
</evidence>
<feature type="compositionally biased region" description="Pro residues" evidence="5">
    <location>
        <begin position="51"/>
        <end position="61"/>
    </location>
</feature>
<dbReference type="PANTHER" id="PTHR46203:SF1">
    <property type="entry name" value="MITOCHONDRIAL TRANSLATION RELEASE FACTOR IN RESCUE"/>
    <property type="match status" value="1"/>
</dbReference>
<evidence type="ECO:0000256" key="1">
    <source>
        <dbReference type="ARBA" id="ARBA00004173"/>
    </source>
</evidence>
<comment type="similarity">
    <text evidence="2">Belongs to the prokaryotic/mitochondrial release factor family.</text>
</comment>
<dbReference type="PANTHER" id="PTHR46203">
    <property type="entry name" value="PROBABLE PEPTIDE CHAIN RELEASE FACTOR C12ORF65"/>
    <property type="match status" value="1"/>
</dbReference>
<feature type="domain" description="Prokaryotic-type class I peptide chain release factors" evidence="6">
    <location>
        <begin position="61"/>
        <end position="160"/>
    </location>
</feature>
<dbReference type="InterPro" id="IPR000352">
    <property type="entry name" value="Pep_chain_release_fac_I"/>
</dbReference>
<accession>A0AAJ0BP82</accession>
<dbReference type="GO" id="GO:0003747">
    <property type="term" value="F:translation release factor activity"/>
    <property type="evidence" value="ECO:0007669"/>
    <property type="project" value="InterPro"/>
</dbReference>
<sequence length="173" mass="19275">MNAPFRAAVRRTTFLRSSIPLLLRPTPSPTPSLAIQQKKTFTTTTSNPQKSLPPRPKPPPEGEIEEFFIKGTGPGGQKINKTNSAVQLRHIPTGIVVKCQATRSREQNRKTARELLAARLDELQNGNESRTAIVGTIKQKRYASAVKKARRKYRKLEEARTDNTDNTDNTLTG</sequence>
<proteinExistence type="inferred from homology"/>
<evidence type="ECO:0000259" key="6">
    <source>
        <dbReference type="Pfam" id="PF00472"/>
    </source>
</evidence>
<organism evidence="7 8">
    <name type="scientific">Echria macrotheca</name>
    <dbReference type="NCBI Taxonomy" id="438768"/>
    <lineage>
        <taxon>Eukaryota</taxon>
        <taxon>Fungi</taxon>
        <taxon>Dikarya</taxon>
        <taxon>Ascomycota</taxon>
        <taxon>Pezizomycotina</taxon>
        <taxon>Sordariomycetes</taxon>
        <taxon>Sordariomycetidae</taxon>
        <taxon>Sordariales</taxon>
        <taxon>Schizotheciaceae</taxon>
        <taxon>Echria</taxon>
    </lineage>
</organism>
<dbReference type="GO" id="GO:0016787">
    <property type="term" value="F:hydrolase activity"/>
    <property type="evidence" value="ECO:0007669"/>
    <property type="project" value="UniProtKB-KW"/>
</dbReference>
<feature type="region of interest" description="Disordered" evidence="5">
    <location>
        <begin position="23"/>
        <end position="64"/>
    </location>
</feature>
<evidence type="ECO:0000256" key="2">
    <source>
        <dbReference type="ARBA" id="ARBA00010835"/>
    </source>
</evidence>